<dbReference type="InterPro" id="IPR013424">
    <property type="entry name" value="Ice-binding_C"/>
</dbReference>
<gene>
    <name evidence="2" type="ORF">THSYN_26345</name>
</gene>
<evidence type="ECO:0000256" key="1">
    <source>
        <dbReference type="SAM" id="SignalP"/>
    </source>
</evidence>
<name>A0A2K8UEW2_9GAMM</name>
<reference evidence="2 3" key="1">
    <citation type="submission" date="2017-03" db="EMBL/GenBank/DDBJ databases">
        <title>Complete genome sequence of Candidatus 'Thiodictyon syntrophicum' sp. nov. strain Cad16T, a photolithoautotroph purple sulfur bacterium isolated from an alpine meromictic lake.</title>
        <authorList>
            <person name="Luedin S.M."/>
            <person name="Pothier J.F."/>
            <person name="Danza F."/>
            <person name="Storelli N."/>
            <person name="Wittwer M."/>
            <person name="Tonolla M."/>
        </authorList>
    </citation>
    <scope>NUCLEOTIDE SEQUENCE [LARGE SCALE GENOMIC DNA]</scope>
    <source>
        <strain evidence="2 3">Cad16T</strain>
    </source>
</reference>
<dbReference type="EMBL" id="CP020370">
    <property type="protein sequence ID" value="AUB84108.1"/>
    <property type="molecule type" value="Genomic_DNA"/>
</dbReference>
<dbReference type="NCBIfam" id="TIGR02595">
    <property type="entry name" value="PEP_CTERM"/>
    <property type="match status" value="1"/>
</dbReference>
<sequence length="276" mass="29273">MPRPSVIALSLVLGFLAAAPAAAVTMSFDPVTTLPIAAFPANFANLNNSFVELTTGLSVRGWASALFAGQGWALRPVDPNTGVAWEQPVGSPTPNTTLALMGQYPPYPVVPPPPSPPVNGGLFQNVNTFEFLPAGIVARIGGMINDRYQGVISFLFAENVNTFSAEVLDAGVHEGDLLGGPAWFSFFDRNGAQLGATIEWNRAVDGTITFKSDKSDIAGVQIWERDPLGFEFRNSLRFGDTPEPAPLVLLLAGLAALGLMRRSRSGEPCRCSLVGT</sequence>
<keyword evidence="1" id="KW-0732">Signal</keyword>
<feature type="chain" id="PRO_5014849551" description="PEP-CTERM protein-sorting domain-containing protein" evidence="1">
    <location>
        <begin position="24"/>
        <end position="276"/>
    </location>
</feature>
<evidence type="ECO:0000313" key="2">
    <source>
        <dbReference type="EMBL" id="AUB84108.1"/>
    </source>
</evidence>
<keyword evidence="3" id="KW-1185">Reference proteome</keyword>
<protein>
    <recommendedName>
        <fullName evidence="4">PEP-CTERM protein-sorting domain-containing protein</fullName>
    </recommendedName>
</protein>
<dbReference type="Proteomes" id="UP000232638">
    <property type="component" value="Chromosome"/>
</dbReference>
<dbReference type="AlphaFoldDB" id="A0A2K8UEW2"/>
<evidence type="ECO:0008006" key="4">
    <source>
        <dbReference type="Google" id="ProtNLM"/>
    </source>
</evidence>
<organism evidence="2 3">
    <name type="scientific">Candidatus Thiodictyon syntrophicum</name>
    <dbReference type="NCBI Taxonomy" id="1166950"/>
    <lineage>
        <taxon>Bacteria</taxon>
        <taxon>Pseudomonadati</taxon>
        <taxon>Pseudomonadota</taxon>
        <taxon>Gammaproteobacteria</taxon>
        <taxon>Chromatiales</taxon>
        <taxon>Chromatiaceae</taxon>
        <taxon>Thiodictyon</taxon>
    </lineage>
</organism>
<dbReference type="KEGG" id="tsy:THSYN_26345"/>
<feature type="signal peptide" evidence="1">
    <location>
        <begin position="1"/>
        <end position="23"/>
    </location>
</feature>
<proteinExistence type="predicted"/>
<accession>A0A2K8UEW2</accession>
<evidence type="ECO:0000313" key="3">
    <source>
        <dbReference type="Proteomes" id="UP000232638"/>
    </source>
</evidence>